<name>A0A919T3Z4_9ACTN</name>
<gene>
    <name evidence="1" type="ORF">Ato02nite_005860</name>
</gene>
<sequence>MTRSWRMFAGRGSVPERPFHRFGDERTVRFCGLDPVPVELVEDPDGPYWGFIVTRPRVPGAPVTGVPAMVQGHEGMFRMQSPDGFKSDVESGRGEVVRMSCRELDSPTP</sequence>
<evidence type="ECO:0000313" key="1">
    <source>
        <dbReference type="EMBL" id="GIM88793.1"/>
    </source>
</evidence>
<evidence type="ECO:0000313" key="2">
    <source>
        <dbReference type="Proteomes" id="UP000677082"/>
    </source>
</evidence>
<comment type="caution">
    <text evidence="1">The sequence shown here is derived from an EMBL/GenBank/DDBJ whole genome shotgun (WGS) entry which is preliminary data.</text>
</comment>
<proteinExistence type="predicted"/>
<protein>
    <submittedName>
        <fullName evidence="1">Uncharacterized protein</fullName>
    </submittedName>
</protein>
<organism evidence="1 2">
    <name type="scientific">Paractinoplanes toevensis</name>
    <dbReference type="NCBI Taxonomy" id="571911"/>
    <lineage>
        <taxon>Bacteria</taxon>
        <taxon>Bacillati</taxon>
        <taxon>Actinomycetota</taxon>
        <taxon>Actinomycetes</taxon>
        <taxon>Micromonosporales</taxon>
        <taxon>Micromonosporaceae</taxon>
        <taxon>Paractinoplanes</taxon>
    </lineage>
</organism>
<accession>A0A919T3Z4</accession>
<dbReference type="AlphaFoldDB" id="A0A919T3Z4"/>
<keyword evidence="2" id="KW-1185">Reference proteome</keyword>
<dbReference type="Proteomes" id="UP000677082">
    <property type="component" value="Unassembled WGS sequence"/>
</dbReference>
<dbReference type="EMBL" id="BOQN01000007">
    <property type="protein sequence ID" value="GIM88793.1"/>
    <property type="molecule type" value="Genomic_DNA"/>
</dbReference>
<reference evidence="1 2" key="1">
    <citation type="submission" date="2021-03" db="EMBL/GenBank/DDBJ databases">
        <title>Whole genome shotgun sequence of Actinoplanes toevensis NBRC 105298.</title>
        <authorList>
            <person name="Komaki H."/>
            <person name="Tamura T."/>
        </authorList>
    </citation>
    <scope>NUCLEOTIDE SEQUENCE [LARGE SCALE GENOMIC DNA]</scope>
    <source>
        <strain evidence="1 2">NBRC 105298</strain>
    </source>
</reference>